<accession>A0A0S6UE34</accession>
<evidence type="ECO:0000313" key="1">
    <source>
        <dbReference type="EMBL" id="GAF25870.1"/>
    </source>
</evidence>
<proteinExistence type="predicted"/>
<sequence>MVVLNCLPDPVQHLAHSSVVLAPEFLISSLRAFFLLSFGEFFLN</sequence>
<name>A0A0S6UE34_NEOTH</name>
<organism evidence="1">
    <name type="scientific">Moorella thermoacetica Y72</name>
    <dbReference type="NCBI Taxonomy" id="1325331"/>
    <lineage>
        <taxon>Bacteria</taxon>
        <taxon>Bacillati</taxon>
        <taxon>Bacillota</taxon>
        <taxon>Clostridia</taxon>
        <taxon>Neomoorellales</taxon>
        <taxon>Neomoorellaceae</taxon>
        <taxon>Neomoorella</taxon>
    </lineage>
</organism>
<dbReference type="EMBL" id="DF238840">
    <property type="protein sequence ID" value="GAF25870.1"/>
    <property type="molecule type" value="Genomic_DNA"/>
</dbReference>
<protein>
    <submittedName>
        <fullName evidence="1">Uncharacterized protein</fullName>
    </submittedName>
</protein>
<dbReference type="Proteomes" id="UP000063718">
    <property type="component" value="Unassembled WGS sequence"/>
</dbReference>
<dbReference type="AlphaFoldDB" id="A0A0S6UE34"/>
<gene>
    <name evidence="1" type="ORF">MTY_1207</name>
</gene>
<reference evidence="1" key="1">
    <citation type="journal article" date="2014" name="Gene">
        <title>Genome-guided analysis of transformation efficiency and carbon dioxide assimilation by Moorella thermoacetica Y72.</title>
        <authorList>
            <person name="Tsukahara K."/>
            <person name="Kita A."/>
            <person name="Nakashimada Y."/>
            <person name="Hoshino T."/>
            <person name="Murakami K."/>
        </authorList>
    </citation>
    <scope>NUCLEOTIDE SEQUENCE [LARGE SCALE GENOMIC DNA]</scope>
    <source>
        <strain evidence="1">Y72</strain>
    </source>
</reference>